<dbReference type="AlphaFoldDB" id="A0AB39THP7"/>
<keyword evidence="3" id="KW-0804">Transcription</keyword>
<dbReference type="InterPro" id="IPR001647">
    <property type="entry name" value="HTH_TetR"/>
</dbReference>
<dbReference type="Gene3D" id="1.10.357.10">
    <property type="entry name" value="Tetracycline Repressor, domain 2"/>
    <property type="match status" value="1"/>
</dbReference>
<reference evidence="6" key="1">
    <citation type="submission" date="2024-07" db="EMBL/GenBank/DDBJ databases">
        <authorList>
            <person name="Yu S.T."/>
        </authorList>
    </citation>
    <scope>NUCLEOTIDE SEQUENCE</scope>
    <source>
        <strain evidence="6">Y1</strain>
    </source>
</reference>
<dbReference type="GO" id="GO:0045892">
    <property type="term" value="P:negative regulation of DNA-templated transcription"/>
    <property type="evidence" value="ECO:0007669"/>
    <property type="project" value="UniProtKB-ARBA"/>
</dbReference>
<organism evidence="6">
    <name type="scientific">Streptomyces sp. Y1</name>
    <dbReference type="NCBI Taxonomy" id="3238634"/>
    <lineage>
        <taxon>Bacteria</taxon>
        <taxon>Bacillati</taxon>
        <taxon>Actinomycetota</taxon>
        <taxon>Actinomycetes</taxon>
        <taxon>Kitasatosporales</taxon>
        <taxon>Streptomycetaceae</taxon>
        <taxon>Streptomyces</taxon>
    </lineage>
</organism>
<proteinExistence type="predicted"/>
<dbReference type="SUPFAM" id="SSF46689">
    <property type="entry name" value="Homeodomain-like"/>
    <property type="match status" value="1"/>
</dbReference>
<protein>
    <submittedName>
        <fullName evidence="6">TetR/AcrR family transcriptional regulator</fullName>
    </submittedName>
</protein>
<sequence length="241" mass="25904">MAKQSGLDLGPDRIPDLDALPLRERKKIQTGLRIFRTAIRLFTERDFDQVSVAEIAAAAEVSKMTVFNYFPSKEDLVMGPMEQHLDEPARVVRERAPGTSAVVALREHFTAALERFDPASGLNDDGTVLDVVRLIHRTPALALRATHGYDRVASSLLAAELLAQDPAHDELTARVATAQLLAARVALITGNHRRMLAGERAADALPAALDEARRAFALLEHGLGDYCAAVAAPASDGVGAA</sequence>
<dbReference type="FunFam" id="1.10.10.60:FF:000141">
    <property type="entry name" value="TetR family transcriptional regulator"/>
    <property type="match status" value="1"/>
</dbReference>
<evidence type="ECO:0000256" key="3">
    <source>
        <dbReference type="ARBA" id="ARBA00023163"/>
    </source>
</evidence>
<dbReference type="InterPro" id="IPR009057">
    <property type="entry name" value="Homeodomain-like_sf"/>
</dbReference>
<dbReference type="RefSeq" id="WP_369183029.1">
    <property type="nucleotide sequence ID" value="NZ_CP163445.1"/>
</dbReference>
<accession>A0AB39THP7</accession>
<dbReference type="GO" id="GO:0000976">
    <property type="term" value="F:transcription cis-regulatory region binding"/>
    <property type="evidence" value="ECO:0007669"/>
    <property type="project" value="TreeGrafter"/>
</dbReference>
<keyword evidence="2 4" id="KW-0238">DNA-binding</keyword>
<dbReference type="PANTHER" id="PTHR30055:SF234">
    <property type="entry name" value="HTH-TYPE TRANSCRIPTIONAL REGULATOR BETI"/>
    <property type="match status" value="1"/>
</dbReference>
<evidence type="ECO:0000313" key="6">
    <source>
        <dbReference type="EMBL" id="XDQ78723.1"/>
    </source>
</evidence>
<dbReference type="GO" id="GO:0003700">
    <property type="term" value="F:DNA-binding transcription factor activity"/>
    <property type="evidence" value="ECO:0007669"/>
    <property type="project" value="TreeGrafter"/>
</dbReference>
<dbReference type="Pfam" id="PF00440">
    <property type="entry name" value="TetR_N"/>
    <property type="match status" value="1"/>
</dbReference>
<evidence type="ECO:0000256" key="1">
    <source>
        <dbReference type="ARBA" id="ARBA00023015"/>
    </source>
</evidence>
<feature type="DNA-binding region" description="H-T-H motif" evidence="4">
    <location>
        <begin position="51"/>
        <end position="70"/>
    </location>
</feature>
<keyword evidence="1" id="KW-0805">Transcription regulation</keyword>
<feature type="domain" description="HTH tetR-type" evidence="5">
    <location>
        <begin position="28"/>
        <end position="88"/>
    </location>
</feature>
<dbReference type="PRINTS" id="PR00455">
    <property type="entry name" value="HTHTETR"/>
</dbReference>
<dbReference type="EMBL" id="CP163445">
    <property type="protein sequence ID" value="XDQ78723.1"/>
    <property type="molecule type" value="Genomic_DNA"/>
</dbReference>
<evidence type="ECO:0000256" key="2">
    <source>
        <dbReference type="ARBA" id="ARBA00023125"/>
    </source>
</evidence>
<name>A0AB39THP7_9ACTN</name>
<dbReference type="PANTHER" id="PTHR30055">
    <property type="entry name" value="HTH-TYPE TRANSCRIPTIONAL REGULATOR RUTR"/>
    <property type="match status" value="1"/>
</dbReference>
<evidence type="ECO:0000259" key="5">
    <source>
        <dbReference type="PROSITE" id="PS50977"/>
    </source>
</evidence>
<gene>
    <name evidence="6" type="ORF">AB2U05_09700</name>
</gene>
<evidence type="ECO:0000256" key="4">
    <source>
        <dbReference type="PROSITE-ProRule" id="PRU00335"/>
    </source>
</evidence>
<dbReference type="InterPro" id="IPR050109">
    <property type="entry name" value="HTH-type_TetR-like_transc_reg"/>
</dbReference>
<dbReference type="PROSITE" id="PS50977">
    <property type="entry name" value="HTH_TETR_2"/>
    <property type="match status" value="1"/>
</dbReference>